<dbReference type="KEGG" id="mpp:MICPUCDRAFT_59296"/>
<feature type="compositionally biased region" description="Polar residues" evidence="1">
    <location>
        <begin position="43"/>
        <end position="61"/>
    </location>
</feature>
<accession>C1MWY2</accession>
<evidence type="ECO:0000256" key="1">
    <source>
        <dbReference type="SAM" id="MobiDB-lite"/>
    </source>
</evidence>
<feature type="region of interest" description="Disordered" evidence="1">
    <location>
        <begin position="113"/>
        <end position="135"/>
    </location>
</feature>
<organism evidence="3">
    <name type="scientific">Micromonas pusilla (strain CCMP1545)</name>
    <name type="common">Picoplanktonic green alga</name>
    <dbReference type="NCBI Taxonomy" id="564608"/>
    <lineage>
        <taxon>Eukaryota</taxon>
        <taxon>Viridiplantae</taxon>
        <taxon>Chlorophyta</taxon>
        <taxon>Mamiellophyceae</taxon>
        <taxon>Mamiellales</taxon>
        <taxon>Mamiellaceae</taxon>
        <taxon>Micromonas</taxon>
    </lineage>
</organism>
<name>C1MWY2_MICPC</name>
<evidence type="ECO:0000313" key="3">
    <source>
        <dbReference type="Proteomes" id="UP000001876"/>
    </source>
</evidence>
<dbReference type="GeneID" id="9685165"/>
<dbReference type="AlphaFoldDB" id="C1MWY2"/>
<dbReference type="Proteomes" id="UP000001876">
    <property type="component" value="Unassembled WGS sequence"/>
</dbReference>
<feature type="compositionally biased region" description="Basic residues" evidence="1">
    <location>
        <begin position="1"/>
        <end position="13"/>
    </location>
</feature>
<dbReference type="EMBL" id="GG663741">
    <property type="protein sequence ID" value="EEH55953.1"/>
    <property type="molecule type" value="Genomic_DNA"/>
</dbReference>
<gene>
    <name evidence="2" type="ORF">MICPUCDRAFT_59296</name>
</gene>
<reference evidence="2 3" key="1">
    <citation type="journal article" date="2009" name="Science">
        <title>Green evolution and dynamic adaptations revealed by genomes of the marine picoeukaryotes Micromonas.</title>
        <authorList>
            <person name="Worden A.Z."/>
            <person name="Lee J.H."/>
            <person name="Mock T."/>
            <person name="Rouze P."/>
            <person name="Simmons M.P."/>
            <person name="Aerts A.L."/>
            <person name="Allen A.E."/>
            <person name="Cuvelier M.L."/>
            <person name="Derelle E."/>
            <person name="Everett M.V."/>
            <person name="Foulon E."/>
            <person name="Grimwood J."/>
            <person name="Gundlach H."/>
            <person name="Henrissat B."/>
            <person name="Napoli C."/>
            <person name="McDonald S.M."/>
            <person name="Parker M.S."/>
            <person name="Rombauts S."/>
            <person name="Salamov A."/>
            <person name="Von Dassow P."/>
            <person name="Badger J.H."/>
            <person name="Coutinho P.M."/>
            <person name="Demir E."/>
            <person name="Dubchak I."/>
            <person name="Gentemann C."/>
            <person name="Eikrem W."/>
            <person name="Gready J.E."/>
            <person name="John U."/>
            <person name="Lanier W."/>
            <person name="Lindquist E.A."/>
            <person name="Lucas S."/>
            <person name="Mayer K.F."/>
            <person name="Moreau H."/>
            <person name="Not F."/>
            <person name="Otillar R."/>
            <person name="Panaud O."/>
            <person name="Pangilinan J."/>
            <person name="Paulsen I."/>
            <person name="Piegu B."/>
            <person name="Poliakov A."/>
            <person name="Robbens S."/>
            <person name="Schmutz J."/>
            <person name="Toulza E."/>
            <person name="Wyss T."/>
            <person name="Zelensky A."/>
            <person name="Zhou K."/>
            <person name="Armbrust E.V."/>
            <person name="Bhattacharya D."/>
            <person name="Goodenough U.W."/>
            <person name="Van de Peer Y."/>
            <person name="Grigoriev I.V."/>
        </authorList>
    </citation>
    <scope>NUCLEOTIDE SEQUENCE [LARGE SCALE GENOMIC DNA]</scope>
    <source>
        <strain evidence="2 3">CCMP1545</strain>
    </source>
</reference>
<dbReference type="RefSeq" id="XP_003060001.1">
    <property type="nucleotide sequence ID" value="XM_003059955.1"/>
</dbReference>
<protein>
    <submittedName>
        <fullName evidence="2">Predicted protein</fullName>
    </submittedName>
</protein>
<evidence type="ECO:0000313" key="2">
    <source>
        <dbReference type="EMBL" id="EEH55953.1"/>
    </source>
</evidence>
<keyword evidence="3" id="KW-1185">Reference proteome</keyword>
<sequence>METRRSTRSTRSKRALEPTDDENEVKELQRAVKRLNTGGDAVATTTSDVVSGNSTRATVGNETEAPALRSPSPTRPPMDEHEPMSADSGPGSLGAGTTYAEINSMLRGLHFARLERHPMPPTWPDEKIPDEGNET</sequence>
<feature type="region of interest" description="Disordered" evidence="1">
    <location>
        <begin position="1"/>
        <end position="99"/>
    </location>
</feature>
<proteinExistence type="predicted"/>